<evidence type="ECO:0000256" key="5">
    <source>
        <dbReference type="SAM" id="SignalP"/>
    </source>
</evidence>
<accession>A0ABM1ZPP5</accession>
<keyword evidence="4 5" id="KW-0732">Signal</keyword>
<dbReference type="Proteomes" id="UP000069940">
    <property type="component" value="Unassembled WGS sequence"/>
</dbReference>
<protein>
    <submittedName>
        <fullName evidence="6">Uncharacterized protein</fullName>
    </submittedName>
</protein>
<evidence type="ECO:0000256" key="1">
    <source>
        <dbReference type="ARBA" id="ARBA00004613"/>
    </source>
</evidence>
<dbReference type="SUPFAM" id="SSF47565">
    <property type="entry name" value="Insect pheromone/odorant-binding proteins"/>
    <property type="match status" value="1"/>
</dbReference>
<name>A0ABM1ZPP5_AEDAL</name>
<dbReference type="EnsemblMetazoa" id="AALFPA23_020468.R30225">
    <property type="protein sequence ID" value="AALFPA23_020468.P30225"/>
    <property type="gene ID" value="AALFPA23_020468"/>
</dbReference>
<dbReference type="RefSeq" id="XP_029708678.1">
    <property type="nucleotide sequence ID" value="XM_029852818.2"/>
</dbReference>
<dbReference type="InterPro" id="IPR036728">
    <property type="entry name" value="PBP_GOBP_sf"/>
</dbReference>
<dbReference type="GeneID" id="115255059"/>
<organism evidence="6 7">
    <name type="scientific">Aedes albopictus</name>
    <name type="common">Asian tiger mosquito</name>
    <name type="synonym">Stegomyia albopicta</name>
    <dbReference type="NCBI Taxonomy" id="7160"/>
    <lineage>
        <taxon>Eukaryota</taxon>
        <taxon>Metazoa</taxon>
        <taxon>Ecdysozoa</taxon>
        <taxon>Arthropoda</taxon>
        <taxon>Hexapoda</taxon>
        <taxon>Insecta</taxon>
        <taxon>Pterygota</taxon>
        <taxon>Neoptera</taxon>
        <taxon>Endopterygota</taxon>
        <taxon>Diptera</taxon>
        <taxon>Nematocera</taxon>
        <taxon>Culicoidea</taxon>
        <taxon>Culicidae</taxon>
        <taxon>Culicinae</taxon>
        <taxon>Aedini</taxon>
        <taxon>Aedes</taxon>
        <taxon>Stegomyia</taxon>
    </lineage>
</organism>
<comment type="similarity">
    <text evidence="2">Belongs to the PBP/GOBP family.</text>
</comment>
<keyword evidence="3" id="KW-0964">Secreted</keyword>
<feature type="chain" id="PRO_5047473420" evidence="5">
    <location>
        <begin position="19"/>
        <end position="135"/>
    </location>
</feature>
<dbReference type="Gene3D" id="1.10.238.20">
    <property type="entry name" value="Pheromone/general odorant binding protein domain"/>
    <property type="match status" value="1"/>
</dbReference>
<keyword evidence="7" id="KW-1185">Reference proteome</keyword>
<evidence type="ECO:0000256" key="2">
    <source>
        <dbReference type="ARBA" id="ARBA00008098"/>
    </source>
</evidence>
<reference evidence="6" key="2">
    <citation type="submission" date="2025-05" db="UniProtKB">
        <authorList>
            <consortium name="EnsemblMetazoa"/>
        </authorList>
    </citation>
    <scope>IDENTIFICATION</scope>
    <source>
        <strain evidence="6">Foshan</strain>
    </source>
</reference>
<evidence type="ECO:0000313" key="6">
    <source>
        <dbReference type="EnsemblMetazoa" id="AALFPA23_020468.P30225"/>
    </source>
</evidence>
<evidence type="ECO:0000313" key="7">
    <source>
        <dbReference type="Proteomes" id="UP000069940"/>
    </source>
</evidence>
<sequence>MKILGATAFLIVIALCKAEYSVKQNEKLEESSVKCIEDLELAKDSDIGKKFRYGELKEKDDVAKKFITCAMQKLNFMNEEGLILEDRIVEFLADNYEETMAKDVIEKCAKVQKETVAEKATAFYDCFFLRKSFDI</sequence>
<proteinExistence type="inferred from homology"/>
<comment type="subcellular location">
    <subcellularLocation>
        <location evidence="1">Secreted</location>
    </subcellularLocation>
</comment>
<evidence type="ECO:0000256" key="3">
    <source>
        <dbReference type="ARBA" id="ARBA00022525"/>
    </source>
</evidence>
<feature type="signal peptide" evidence="5">
    <location>
        <begin position="1"/>
        <end position="18"/>
    </location>
</feature>
<dbReference type="PANTHER" id="PTHR11857">
    <property type="entry name" value="ODORANT BINDING PROTEIN-RELATED"/>
    <property type="match status" value="1"/>
</dbReference>
<dbReference type="InterPro" id="IPR006170">
    <property type="entry name" value="PBP/GOBP"/>
</dbReference>
<dbReference type="Pfam" id="PF01395">
    <property type="entry name" value="PBP_GOBP"/>
    <property type="match status" value="1"/>
</dbReference>
<evidence type="ECO:0000256" key="4">
    <source>
        <dbReference type="ARBA" id="ARBA00022729"/>
    </source>
</evidence>
<reference evidence="7" key="1">
    <citation type="journal article" date="2015" name="Proc. Natl. Acad. Sci. U.S.A.">
        <title>Genome sequence of the Asian Tiger mosquito, Aedes albopictus, reveals insights into its biology, genetics, and evolution.</title>
        <authorList>
            <person name="Chen X.G."/>
            <person name="Jiang X."/>
            <person name="Gu J."/>
            <person name="Xu M."/>
            <person name="Wu Y."/>
            <person name="Deng Y."/>
            <person name="Zhang C."/>
            <person name="Bonizzoni M."/>
            <person name="Dermauw W."/>
            <person name="Vontas J."/>
            <person name="Armbruster P."/>
            <person name="Huang X."/>
            <person name="Yang Y."/>
            <person name="Zhang H."/>
            <person name="He W."/>
            <person name="Peng H."/>
            <person name="Liu Y."/>
            <person name="Wu K."/>
            <person name="Chen J."/>
            <person name="Lirakis M."/>
            <person name="Topalis P."/>
            <person name="Van Leeuwen T."/>
            <person name="Hall A.B."/>
            <person name="Jiang X."/>
            <person name="Thorpe C."/>
            <person name="Mueller R.L."/>
            <person name="Sun C."/>
            <person name="Waterhouse R.M."/>
            <person name="Yan G."/>
            <person name="Tu Z.J."/>
            <person name="Fang X."/>
            <person name="James A.A."/>
        </authorList>
    </citation>
    <scope>NUCLEOTIDE SEQUENCE [LARGE SCALE GENOMIC DNA]</scope>
    <source>
        <strain evidence="7">Foshan</strain>
    </source>
</reference>
<dbReference type="PANTHER" id="PTHR11857:SF43">
    <property type="entry name" value="GEO07291P1-RELATED"/>
    <property type="match status" value="1"/>
</dbReference>
<dbReference type="CDD" id="cd23992">
    <property type="entry name" value="PBP_GOBP"/>
    <property type="match status" value="1"/>
</dbReference>